<feature type="active site" description="Proton donor/acceptor" evidence="9">
    <location>
        <position position="513"/>
    </location>
</feature>
<evidence type="ECO:0000256" key="7">
    <source>
        <dbReference type="ARBA" id="ARBA00023204"/>
    </source>
</evidence>
<feature type="compositionally biased region" description="Low complexity" evidence="11">
    <location>
        <begin position="137"/>
        <end position="155"/>
    </location>
</feature>
<dbReference type="Proteomes" id="UP000294933">
    <property type="component" value="Unassembled WGS sequence"/>
</dbReference>
<feature type="compositionally biased region" description="Basic and acidic residues" evidence="11">
    <location>
        <begin position="122"/>
        <end position="136"/>
    </location>
</feature>
<feature type="binding site" evidence="10">
    <location>
        <position position="271"/>
    </location>
    <ligand>
        <name>substrate</name>
    </ligand>
</feature>
<feature type="binding site" evidence="10">
    <location>
        <position position="515"/>
    </location>
    <ligand>
        <name>substrate</name>
    </ligand>
</feature>
<dbReference type="OrthoDB" id="47785at2759"/>
<dbReference type="GO" id="GO:0017005">
    <property type="term" value="F:3'-tyrosyl-DNA phosphodiesterase activity"/>
    <property type="evidence" value="ECO:0007669"/>
    <property type="project" value="TreeGrafter"/>
</dbReference>
<comment type="subcellular location">
    <subcellularLocation>
        <location evidence="1">Nucleus</location>
    </subcellularLocation>
</comment>
<feature type="compositionally biased region" description="Polar residues" evidence="11">
    <location>
        <begin position="156"/>
        <end position="167"/>
    </location>
</feature>
<evidence type="ECO:0000256" key="5">
    <source>
        <dbReference type="ARBA" id="ARBA00022801"/>
    </source>
</evidence>
<dbReference type="SMART" id="SM00726">
    <property type="entry name" value="UIM"/>
    <property type="match status" value="1"/>
</dbReference>
<dbReference type="CDD" id="cd09123">
    <property type="entry name" value="PLDc_Tdp1_2"/>
    <property type="match status" value="1"/>
</dbReference>
<feature type="compositionally biased region" description="Low complexity" evidence="11">
    <location>
        <begin position="47"/>
        <end position="63"/>
    </location>
</feature>
<evidence type="ECO:0000313" key="12">
    <source>
        <dbReference type="EMBL" id="TDL27098.1"/>
    </source>
</evidence>
<dbReference type="GO" id="GO:0003690">
    <property type="term" value="F:double-stranded DNA binding"/>
    <property type="evidence" value="ECO:0007669"/>
    <property type="project" value="TreeGrafter"/>
</dbReference>
<dbReference type="PANTHER" id="PTHR12415">
    <property type="entry name" value="TYROSYL-DNA PHOSPHODIESTERASE 1"/>
    <property type="match status" value="1"/>
</dbReference>
<feature type="region of interest" description="Disordered" evidence="11">
    <location>
        <begin position="1"/>
        <end position="167"/>
    </location>
</feature>
<dbReference type="GO" id="GO:0006281">
    <property type="term" value="P:DNA repair"/>
    <property type="evidence" value="ECO:0007669"/>
    <property type="project" value="UniProtKB-KW"/>
</dbReference>
<evidence type="ECO:0000256" key="8">
    <source>
        <dbReference type="ARBA" id="ARBA00023242"/>
    </source>
</evidence>
<organism evidence="12 13">
    <name type="scientific">Rickenella mellea</name>
    <dbReference type="NCBI Taxonomy" id="50990"/>
    <lineage>
        <taxon>Eukaryota</taxon>
        <taxon>Fungi</taxon>
        <taxon>Dikarya</taxon>
        <taxon>Basidiomycota</taxon>
        <taxon>Agaricomycotina</taxon>
        <taxon>Agaricomycetes</taxon>
        <taxon>Hymenochaetales</taxon>
        <taxon>Rickenellaceae</taxon>
        <taxon>Rickenella</taxon>
    </lineage>
</organism>
<evidence type="ECO:0000256" key="1">
    <source>
        <dbReference type="ARBA" id="ARBA00004123"/>
    </source>
</evidence>
<keyword evidence="6" id="KW-0269">Exonuclease</keyword>
<name>A0A4Y7QIM9_9AGAM</name>
<feature type="region of interest" description="Disordered" evidence="11">
    <location>
        <begin position="526"/>
        <end position="558"/>
    </location>
</feature>
<dbReference type="STRING" id="50990.A0A4Y7QIM9"/>
<evidence type="ECO:0000256" key="2">
    <source>
        <dbReference type="ARBA" id="ARBA00010205"/>
    </source>
</evidence>
<keyword evidence="13" id="KW-1185">Reference proteome</keyword>
<evidence type="ECO:0000256" key="4">
    <source>
        <dbReference type="ARBA" id="ARBA00022763"/>
    </source>
</evidence>
<evidence type="ECO:0000256" key="9">
    <source>
        <dbReference type="PIRSR" id="PIRSR610347-1"/>
    </source>
</evidence>
<dbReference type="VEuPathDB" id="FungiDB:BD410DRAFT_783286"/>
<comment type="similarity">
    <text evidence="2">Belongs to the tyrosyl-DNA phosphodiesterase family.</text>
</comment>
<dbReference type="PANTHER" id="PTHR12415:SF0">
    <property type="entry name" value="TYROSYL-DNA PHOSPHODIESTERASE 1"/>
    <property type="match status" value="1"/>
</dbReference>
<dbReference type="PROSITE" id="PS50330">
    <property type="entry name" value="UIM"/>
    <property type="match status" value="1"/>
</dbReference>
<keyword evidence="4" id="KW-0227">DNA damage</keyword>
<dbReference type="GO" id="GO:0004527">
    <property type="term" value="F:exonuclease activity"/>
    <property type="evidence" value="ECO:0007669"/>
    <property type="project" value="UniProtKB-KW"/>
</dbReference>
<dbReference type="GO" id="GO:0003697">
    <property type="term" value="F:single-stranded DNA binding"/>
    <property type="evidence" value="ECO:0007669"/>
    <property type="project" value="TreeGrafter"/>
</dbReference>
<sequence>MSDDEDIARAIALSLQEAQSAPARTPSAPDSDDEDDEARFEREMQTAIEASKAESSLSSNASSRNTNGAVLIKQGVPPADPSVNAFMSERARMEKERLERQKRLRLERGESVDELAPPPSKRQRDSSYNERRRGDTSVRSTASGTASTSSSGRATPNGQQGASGASDGTQELFWEGTLRQTANKNVDPRKDTKSVFRLSELIGSKSEIEFAMISSYALQLSWVYQFFDPRTPVILVSQPDEDGNATIKNILPNWVRTTPFLRGGRGCMHIKFFLIFYKSGRLRVAVPTANLVDFDWRDIENTVWTQDVPLRTSPHAHDPKATDFPATLQKVLHALNVPAALTSHLNGDHPRLPMKFIGELRTKWDWSKVKVQLVASIAGRHEGWPEVIRTGHTALMKAVRDVNARAGRDREVVLECQGSSIGTYSTQWMNEFHHSARGDSAEDWLDGPRARRAKLPQPPIKIIFPSLQTVKSSVLGVPGGGTMFCRKNQWEGAKFPRELFYDSNSKRGGVLMHTKMIIATFKPKANISGSSSRRGKQRDFDTDSEDEERSTRNKDDEGVNKNIHGWAYVGSHNFTPSAWGTLSGSAFTPVLNIVNYEMGIVMPFTNEKDADDIAAWVRPPRKYVANRDRAWIQDEVLAPLLQGT</sequence>
<dbReference type="Gene3D" id="3.30.870.10">
    <property type="entry name" value="Endonuclease Chain A"/>
    <property type="match status" value="2"/>
</dbReference>
<reference evidence="12 13" key="1">
    <citation type="submission" date="2018-06" db="EMBL/GenBank/DDBJ databases">
        <title>A transcriptomic atlas of mushroom development highlights an independent origin of complex multicellularity.</title>
        <authorList>
            <consortium name="DOE Joint Genome Institute"/>
            <person name="Krizsan K."/>
            <person name="Almasi E."/>
            <person name="Merenyi Z."/>
            <person name="Sahu N."/>
            <person name="Viragh M."/>
            <person name="Koszo T."/>
            <person name="Mondo S."/>
            <person name="Kiss B."/>
            <person name="Balint B."/>
            <person name="Kues U."/>
            <person name="Barry K."/>
            <person name="Hegedus J.C."/>
            <person name="Henrissat B."/>
            <person name="Johnson J."/>
            <person name="Lipzen A."/>
            <person name="Ohm R."/>
            <person name="Nagy I."/>
            <person name="Pangilinan J."/>
            <person name="Yan J."/>
            <person name="Xiong Y."/>
            <person name="Grigoriev I.V."/>
            <person name="Hibbett D.S."/>
            <person name="Nagy L.G."/>
        </authorList>
    </citation>
    <scope>NUCLEOTIDE SEQUENCE [LARGE SCALE GENOMIC DNA]</scope>
    <source>
        <strain evidence="12 13">SZMC22713</strain>
    </source>
</reference>
<keyword evidence="8" id="KW-0539">Nucleus</keyword>
<evidence type="ECO:0000256" key="6">
    <source>
        <dbReference type="ARBA" id="ARBA00022839"/>
    </source>
</evidence>
<dbReference type="InterPro" id="IPR010347">
    <property type="entry name" value="Tdp1"/>
</dbReference>
<dbReference type="EMBL" id="ML170160">
    <property type="protein sequence ID" value="TDL27098.1"/>
    <property type="molecule type" value="Genomic_DNA"/>
</dbReference>
<dbReference type="CDD" id="cd09122">
    <property type="entry name" value="PLDc_Tdp1_1"/>
    <property type="match status" value="1"/>
</dbReference>
<evidence type="ECO:0000256" key="11">
    <source>
        <dbReference type="SAM" id="MobiDB-lite"/>
    </source>
</evidence>
<keyword evidence="5" id="KW-0378">Hydrolase</keyword>
<keyword evidence="7" id="KW-0234">DNA repair</keyword>
<dbReference type="Pfam" id="PF06087">
    <property type="entry name" value="Tyr-DNA_phospho"/>
    <property type="match status" value="1"/>
</dbReference>
<evidence type="ECO:0000256" key="3">
    <source>
        <dbReference type="ARBA" id="ARBA00022722"/>
    </source>
</evidence>
<dbReference type="SUPFAM" id="SSF56024">
    <property type="entry name" value="Phospholipase D/nuclease"/>
    <property type="match status" value="2"/>
</dbReference>
<keyword evidence="3" id="KW-0540">Nuclease</keyword>
<protein>
    <submittedName>
        <fullName evidence="12">Phospholipase D/nuclease</fullName>
    </submittedName>
</protein>
<dbReference type="Pfam" id="PF02809">
    <property type="entry name" value="UIM"/>
    <property type="match status" value="1"/>
</dbReference>
<evidence type="ECO:0000256" key="10">
    <source>
        <dbReference type="PIRSR" id="PIRSR610347-2"/>
    </source>
</evidence>
<gene>
    <name evidence="12" type="ORF">BD410DRAFT_783286</name>
</gene>
<dbReference type="InterPro" id="IPR003903">
    <property type="entry name" value="UIM_dom"/>
</dbReference>
<evidence type="ECO:0000313" key="13">
    <source>
        <dbReference type="Proteomes" id="UP000294933"/>
    </source>
</evidence>
<accession>A0A4Y7QIM9</accession>
<dbReference type="AlphaFoldDB" id="A0A4Y7QIM9"/>
<feature type="compositionally biased region" description="Basic and acidic residues" evidence="11">
    <location>
        <begin position="89"/>
        <end position="111"/>
    </location>
</feature>
<proteinExistence type="inferred from homology"/>
<feature type="active site" description="Nucleophile" evidence="9">
    <location>
        <position position="269"/>
    </location>
</feature>
<dbReference type="GO" id="GO:0005634">
    <property type="term" value="C:nucleus"/>
    <property type="evidence" value="ECO:0007669"/>
    <property type="project" value="UniProtKB-SubCell"/>
</dbReference>
<feature type="compositionally biased region" description="Basic and acidic residues" evidence="11">
    <location>
        <begin position="549"/>
        <end position="558"/>
    </location>
</feature>